<comment type="caution">
    <text evidence="2">The sequence shown here is derived from an EMBL/GenBank/DDBJ whole genome shotgun (WGS) entry which is preliminary data.</text>
</comment>
<evidence type="ECO:0000313" key="2">
    <source>
        <dbReference type="EMBL" id="MDO1451841.1"/>
    </source>
</evidence>
<gene>
    <name evidence="2" type="ORF">Q0590_36565</name>
</gene>
<keyword evidence="3" id="KW-1185">Reference proteome</keyword>
<dbReference type="EMBL" id="JAUKPO010000102">
    <property type="protein sequence ID" value="MDO1451841.1"/>
    <property type="molecule type" value="Genomic_DNA"/>
</dbReference>
<dbReference type="Proteomes" id="UP001168528">
    <property type="component" value="Unassembled WGS sequence"/>
</dbReference>
<evidence type="ECO:0000256" key="1">
    <source>
        <dbReference type="SAM" id="MobiDB-lite"/>
    </source>
</evidence>
<accession>A0ABT8RJ86</accession>
<sequence length="233" mass="27246">MFSVHTIVTYFDPNSKYYNNSQYDFCRNVLNNFDQAIKENFKGNISLQYESRTQFTFTDNQIKFEDFTGEVYIIYRSYTANEWVIIGFVPDITKLRLARILDAKPARRFDAKTEINMKVAAIHEGIPLKVERNKLDKITKITFDSSSTEHCFPKVELHYLWTSASKQSDVEELNSPVENLTIDDESIAPELNGGELFAVDIVERKKISEEKSKARFNQYRRPSDSEEEDPFRF</sequence>
<proteinExistence type="predicted"/>
<protein>
    <submittedName>
        <fullName evidence="2">Uncharacterized protein</fullName>
    </submittedName>
</protein>
<dbReference type="RefSeq" id="WP_302042636.1">
    <property type="nucleotide sequence ID" value="NZ_JAUKPO010000102.1"/>
</dbReference>
<feature type="region of interest" description="Disordered" evidence="1">
    <location>
        <begin position="213"/>
        <end position="233"/>
    </location>
</feature>
<name>A0ABT8RJ86_9BACT</name>
<organism evidence="2 3">
    <name type="scientific">Rhodocytophaga aerolata</name>
    <dbReference type="NCBI Taxonomy" id="455078"/>
    <lineage>
        <taxon>Bacteria</taxon>
        <taxon>Pseudomonadati</taxon>
        <taxon>Bacteroidota</taxon>
        <taxon>Cytophagia</taxon>
        <taxon>Cytophagales</taxon>
        <taxon>Rhodocytophagaceae</taxon>
        <taxon>Rhodocytophaga</taxon>
    </lineage>
</organism>
<reference evidence="2" key="1">
    <citation type="submission" date="2023-07" db="EMBL/GenBank/DDBJ databases">
        <title>The genome sequence of Rhodocytophaga aerolata KACC 12507.</title>
        <authorList>
            <person name="Zhang X."/>
        </authorList>
    </citation>
    <scope>NUCLEOTIDE SEQUENCE</scope>
    <source>
        <strain evidence="2">KACC 12507</strain>
    </source>
</reference>
<evidence type="ECO:0000313" key="3">
    <source>
        <dbReference type="Proteomes" id="UP001168528"/>
    </source>
</evidence>